<name>A0ACB7W4D3_DIOAL</name>
<evidence type="ECO:0000313" key="2">
    <source>
        <dbReference type="Proteomes" id="UP000827976"/>
    </source>
</evidence>
<evidence type="ECO:0000313" key="1">
    <source>
        <dbReference type="EMBL" id="KAH7682450.1"/>
    </source>
</evidence>
<comment type="caution">
    <text evidence="1">The sequence shown here is derived from an EMBL/GenBank/DDBJ whole genome shotgun (WGS) entry which is preliminary data.</text>
</comment>
<dbReference type="Proteomes" id="UP000827976">
    <property type="component" value="Chromosome 5"/>
</dbReference>
<keyword evidence="2" id="KW-1185">Reference proteome</keyword>
<protein>
    <submittedName>
        <fullName evidence="1">Non-specific serine/threonine protein kinase protein</fullName>
        <ecNumber evidence="1">2.7.11.1</ecNumber>
    </submittedName>
</protein>
<proteinExistence type="predicted"/>
<dbReference type="EMBL" id="CM037015">
    <property type="protein sequence ID" value="KAH7682450.1"/>
    <property type="molecule type" value="Genomic_DNA"/>
</dbReference>
<keyword evidence="1" id="KW-0723">Serine/threonine-protein kinase</keyword>
<keyword evidence="1" id="KW-0808">Transferase</keyword>
<dbReference type="EC" id="2.7.11.1" evidence="1"/>
<gene>
    <name evidence="1" type="ORF">IHE45_05G122600</name>
</gene>
<accession>A0ACB7W4D3</accession>
<sequence length="360" mass="39857">MFIDLSVPADKEAKTGGGQAPKKQNNDPSPSKKKEGPDNSLTRPRPGIAFTYPTLEKATNQFSRANFLGKGGFGPVHKGVGVLPFDIEIAVKQLEFGSQQGDDEFEAEVKIISRVHHRHLVTLFGHCISRKKRLLVYEFVPNKTLHFHLHGEGQPAMELPIRLKIALGTARGLAYLHDDCHPMIIHRDIKAANILLDSKFEAKVADFGLARFAYDHETHVLTSKLKGTFGYFAPEYAASGELSDKSDVYAFGVMLLELITGRVPVDRRPSNNTLPVVLVDWAKPRLKHALEGKYKPLVDPRLPKNYNPNEMARMVACAAACVRHSAKHRPRMSLVVQVLGGVVSPENLNDDVPPVRSGRT</sequence>
<organism evidence="1 2">
    <name type="scientific">Dioscorea alata</name>
    <name type="common">Purple yam</name>
    <dbReference type="NCBI Taxonomy" id="55571"/>
    <lineage>
        <taxon>Eukaryota</taxon>
        <taxon>Viridiplantae</taxon>
        <taxon>Streptophyta</taxon>
        <taxon>Embryophyta</taxon>
        <taxon>Tracheophyta</taxon>
        <taxon>Spermatophyta</taxon>
        <taxon>Magnoliopsida</taxon>
        <taxon>Liliopsida</taxon>
        <taxon>Dioscoreales</taxon>
        <taxon>Dioscoreaceae</taxon>
        <taxon>Dioscorea</taxon>
    </lineage>
</organism>
<reference evidence="2" key="1">
    <citation type="journal article" date="2022" name="Nat. Commun.">
        <title>Chromosome evolution and the genetic basis of agronomically important traits in greater yam.</title>
        <authorList>
            <person name="Bredeson J.V."/>
            <person name="Lyons J.B."/>
            <person name="Oniyinde I.O."/>
            <person name="Okereke N.R."/>
            <person name="Kolade O."/>
            <person name="Nnabue I."/>
            <person name="Nwadili C.O."/>
            <person name="Hribova E."/>
            <person name="Parker M."/>
            <person name="Nwogha J."/>
            <person name="Shu S."/>
            <person name="Carlson J."/>
            <person name="Kariba R."/>
            <person name="Muthemba S."/>
            <person name="Knop K."/>
            <person name="Barton G.J."/>
            <person name="Sherwood A.V."/>
            <person name="Lopez-Montes A."/>
            <person name="Asiedu R."/>
            <person name="Jamnadass R."/>
            <person name="Muchugi A."/>
            <person name="Goodstein D."/>
            <person name="Egesi C.N."/>
            <person name="Featherston J."/>
            <person name="Asfaw A."/>
            <person name="Simpson G.G."/>
            <person name="Dolezel J."/>
            <person name="Hendre P.S."/>
            <person name="Van Deynze A."/>
            <person name="Kumar P.L."/>
            <person name="Obidiegwu J.E."/>
            <person name="Bhattacharjee R."/>
            <person name="Rokhsar D.S."/>
        </authorList>
    </citation>
    <scope>NUCLEOTIDE SEQUENCE [LARGE SCALE GENOMIC DNA]</scope>
    <source>
        <strain evidence="2">cv. TDa95/00328</strain>
    </source>
</reference>
<keyword evidence="1" id="KW-0418">Kinase</keyword>